<evidence type="ECO:0000313" key="3">
    <source>
        <dbReference type="Proteomes" id="UP000694565"/>
    </source>
</evidence>
<name>A0A8C2WC08_CYCLU</name>
<dbReference type="Pfam" id="PF02758">
    <property type="entry name" value="PYRIN"/>
    <property type="match status" value="1"/>
</dbReference>
<accession>A0A8C2WC08</accession>
<keyword evidence="3" id="KW-1185">Reference proteome</keyword>
<dbReference type="Proteomes" id="UP000694565">
    <property type="component" value="Unplaced"/>
</dbReference>
<dbReference type="InterPro" id="IPR004020">
    <property type="entry name" value="DAPIN"/>
</dbReference>
<protein>
    <recommendedName>
        <fullName evidence="1">Pyrin domain-containing protein</fullName>
    </recommendedName>
</protein>
<organism evidence="2 3">
    <name type="scientific">Cyclopterus lumpus</name>
    <name type="common">Lumpsucker</name>
    <dbReference type="NCBI Taxonomy" id="8103"/>
    <lineage>
        <taxon>Eukaryota</taxon>
        <taxon>Metazoa</taxon>
        <taxon>Chordata</taxon>
        <taxon>Craniata</taxon>
        <taxon>Vertebrata</taxon>
        <taxon>Euteleostomi</taxon>
        <taxon>Actinopterygii</taxon>
        <taxon>Neopterygii</taxon>
        <taxon>Teleostei</taxon>
        <taxon>Neoteleostei</taxon>
        <taxon>Acanthomorphata</taxon>
        <taxon>Eupercaria</taxon>
        <taxon>Perciformes</taxon>
        <taxon>Cottioidei</taxon>
        <taxon>Cottales</taxon>
        <taxon>Cyclopteridae</taxon>
        <taxon>Cyclopterus</taxon>
    </lineage>
</organism>
<dbReference type="SMART" id="SM01289">
    <property type="entry name" value="PYRIN"/>
    <property type="match status" value="1"/>
</dbReference>
<reference evidence="2" key="1">
    <citation type="submission" date="2025-08" db="UniProtKB">
        <authorList>
            <consortium name="Ensembl"/>
        </authorList>
    </citation>
    <scope>IDENTIFICATION</scope>
</reference>
<dbReference type="Gene3D" id="1.10.533.10">
    <property type="entry name" value="Death Domain, Fas"/>
    <property type="match status" value="1"/>
</dbReference>
<dbReference type="SUPFAM" id="SSF47986">
    <property type="entry name" value="DEATH domain"/>
    <property type="match status" value="1"/>
</dbReference>
<sequence>VNYTPSCLLEIQKTLENLSKDDLKRFHFYLKEYTKSKHKPIPQGKLEDKDTMDTTTLMTNYYGCKEALQVTKDILKEINQQELARQLEKNIRVFQKTF</sequence>
<reference evidence="2" key="2">
    <citation type="submission" date="2025-09" db="UniProtKB">
        <authorList>
            <consortium name="Ensembl"/>
        </authorList>
    </citation>
    <scope>IDENTIFICATION</scope>
</reference>
<feature type="domain" description="Pyrin" evidence="1">
    <location>
        <begin position="11"/>
        <end position="89"/>
    </location>
</feature>
<dbReference type="InterPro" id="IPR011029">
    <property type="entry name" value="DEATH-like_dom_sf"/>
</dbReference>
<evidence type="ECO:0000259" key="1">
    <source>
        <dbReference type="PROSITE" id="PS50824"/>
    </source>
</evidence>
<dbReference type="AlphaFoldDB" id="A0A8C2WC08"/>
<evidence type="ECO:0000313" key="2">
    <source>
        <dbReference type="Ensembl" id="ENSCLMP00005002198.1"/>
    </source>
</evidence>
<dbReference type="PROSITE" id="PS50824">
    <property type="entry name" value="DAPIN"/>
    <property type="match status" value="1"/>
</dbReference>
<dbReference type="Ensembl" id="ENSCLMT00005002300.1">
    <property type="protein sequence ID" value="ENSCLMP00005002198.1"/>
    <property type="gene ID" value="ENSCLMG00005001122.1"/>
</dbReference>
<proteinExistence type="predicted"/>
<dbReference type="GeneTree" id="ENSGT00940000177981"/>